<evidence type="ECO:0000313" key="4">
    <source>
        <dbReference type="EMBL" id="WHM23416.1"/>
    </source>
</evidence>
<accession>A0A0C3JPC0</accession>
<gene>
    <name evidence="4" type="primary">ywdI</name>
    <name evidence="3" type="ORF">J5227_20025</name>
    <name evidence="4" type="ORF">QL281_10475</name>
    <name evidence="2" type="ORF">SC09_contig4orf01175</name>
</gene>
<dbReference type="Pfam" id="PF17261">
    <property type="entry name" value="DUF5327"/>
    <property type="match status" value="1"/>
</dbReference>
<evidence type="ECO:0000313" key="2">
    <source>
        <dbReference type="EMBL" id="KIU06138.1"/>
    </source>
</evidence>
<feature type="region of interest" description="Disordered" evidence="1">
    <location>
        <begin position="49"/>
        <end position="105"/>
    </location>
</feature>
<dbReference type="EMBL" id="JAGFPW010000027">
    <property type="protein sequence ID" value="MBO3796537.1"/>
    <property type="molecule type" value="Genomic_DNA"/>
</dbReference>
<dbReference type="InterPro" id="IPR035218">
    <property type="entry name" value="DUF5327"/>
</dbReference>
<organism evidence="2 5">
    <name type="scientific">Bacillus subtilis</name>
    <dbReference type="NCBI Taxonomy" id="1423"/>
    <lineage>
        <taxon>Bacteria</taxon>
        <taxon>Bacillati</taxon>
        <taxon>Bacillota</taxon>
        <taxon>Bacilli</taxon>
        <taxon>Bacillales</taxon>
        <taxon>Bacillaceae</taxon>
        <taxon>Bacillus</taxon>
    </lineage>
</organism>
<evidence type="ECO:0000313" key="5">
    <source>
        <dbReference type="Proteomes" id="UP000032247"/>
    </source>
</evidence>
<evidence type="ECO:0000313" key="3">
    <source>
        <dbReference type="EMBL" id="MBO3796537.1"/>
    </source>
</evidence>
<dbReference type="Proteomes" id="UP000665181">
    <property type="component" value="Unassembled WGS sequence"/>
</dbReference>
<dbReference type="PATRIC" id="fig|1423.173.peg.4682"/>
<reference evidence="3" key="2">
    <citation type="submission" date="2021-03" db="EMBL/GenBank/DDBJ databases">
        <title>Isolation of Bacillus subtilis from fermented food sample.</title>
        <authorList>
            <person name="Lakshmanan V."/>
            <person name="Athira K."/>
            <person name="Rajagopal K."/>
        </authorList>
    </citation>
    <scope>NUCLEOTIDE SEQUENCE</scope>
    <source>
        <strain evidence="3">S1</strain>
    </source>
</reference>
<evidence type="ECO:0000256" key="1">
    <source>
        <dbReference type="SAM" id="MobiDB-lite"/>
    </source>
</evidence>
<dbReference type="Proteomes" id="UP000032247">
    <property type="component" value="Unassembled WGS sequence"/>
</dbReference>
<dbReference type="AlphaFoldDB" id="A0A0C3JPC0"/>
<sequence>MNIHISALIQKMEEELKKAKTAERDEELKRYVAVVRSLCDVVLDQPENVGAPRIQPSVTPSPAAPPSTDQLMMEKMMGSAGLNKYRKQEKEKQEEDGNGESLFDF</sequence>
<name>A0A0C3JPC0_BACIU</name>
<dbReference type="RefSeq" id="WP_026113672.1">
    <property type="nucleotide sequence ID" value="NZ_CP028202.1"/>
</dbReference>
<protein>
    <submittedName>
        <fullName evidence="3">YwdI family protein</fullName>
    </submittedName>
</protein>
<reference evidence="2 5" key="1">
    <citation type="submission" date="2014-12" db="EMBL/GenBank/DDBJ databases">
        <title>Comparative genome analysis of Bacillus coagulans HM-08, Clostridium butyricum HM-68, Bacillus subtilis HM-66 and Bacillus licheniformis BL-09.</title>
        <authorList>
            <person name="Zhang H."/>
        </authorList>
    </citation>
    <scope>NUCLEOTIDE SEQUENCE [LARGE SCALE GENOMIC DNA]</scope>
    <source>
        <strain evidence="2 5">HM-66</strain>
    </source>
</reference>
<dbReference type="STRING" id="483913.AN935_19210"/>
<dbReference type="Proteomes" id="UP001229422">
    <property type="component" value="Chromosome"/>
</dbReference>
<dbReference type="EMBL" id="JXBC01000013">
    <property type="protein sequence ID" value="KIU06138.1"/>
    <property type="molecule type" value="Genomic_DNA"/>
</dbReference>
<proteinExistence type="predicted"/>
<feature type="compositionally biased region" description="Basic and acidic residues" evidence="1">
    <location>
        <begin position="86"/>
        <end position="95"/>
    </location>
</feature>
<dbReference type="EMBL" id="CP125292">
    <property type="protein sequence ID" value="WHM23416.1"/>
    <property type="molecule type" value="Genomic_DNA"/>
</dbReference>
<reference evidence="4" key="3">
    <citation type="submission" date="2023-05" db="EMBL/GenBank/DDBJ databases">
        <title>Complete genome sequence of Bacillus subtilis SRCM117797 isolated from Soybean paste.</title>
        <authorList>
            <person name="Abraha H.B."/>
            <person name="Kim K.-P."/>
            <person name="Ryu M.-S."/>
            <person name="Jeong D.-Y."/>
        </authorList>
    </citation>
    <scope>NUCLEOTIDE SEQUENCE</scope>
    <source>
        <strain evidence="4">SRCM117797</strain>
    </source>
</reference>